<dbReference type="Proteomes" id="UP000789405">
    <property type="component" value="Unassembled WGS sequence"/>
</dbReference>
<sequence>KHPLPEDPTKLHKETIAELPKVNFSLRNNIYLMEVLQVLHKWYDFDFLPIEYYCSKEPLLQNFINLRDKLL</sequence>
<gene>
    <name evidence="1" type="ORF">DERYTH_LOCUS28245</name>
</gene>
<comment type="caution">
    <text evidence="1">The sequence shown here is derived from an EMBL/GenBank/DDBJ whole genome shotgun (WGS) entry which is preliminary data.</text>
</comment>
<feature type="non-terminal residue" evidence="1">
    <location>
        <position position="71"/>
    </location>
</feature>
<reference evidence="1" key="1">
    <citation type="submission" date="2021-06" db="EMBL/GenBank/DDBJ databases">
        <authorList>
            <person name="Kallberg Y."/>
            <person name="Tangrot J."/>
            <person name="Rosling A."/>
        </authorList>
    </citation>
    <scope>NUCLEOTIDE SEQUENCE</scope>
    <source>
        <strain evidence="1">MA453B</strain>
    </source>
</reference>
<name>A0A9N9PJS5_9GLOM</name>
<proteinExistence type="predicted"/>
<dbReference type="AlphaFoldDB" id="A0A9N9PJS5"/>
<organism evidence="1 2">
    <name type="scientific">Dentiscutata erythropus</name>
    <dbReference type="NCBI Taxonomy" id="1348616"/>
    <lineage>
        <taxon>Eukaryota</taxon>
        <taxon>Fungi</taxon>
        <taxon>Fungi incertae sedis</taxon>
        <taxon>Mucoromycota</taxon>
        <taxon>Glomeromycotina</taxon>
        <taxon>Glomeromycetes</taxon>
        <taxon>Diversisporales</taxon>
        <taxon>Gigasporaceae</taxon>
        <taxon>Dentiscutata</taxon>
    </lineage>
</organism>
<protein>
    <submittedName>
        <fullName evidence="1">8017_t:CDS:1</fullName>
    </submittedName>
</protein>
<feature type="non-terminal residue" evidence="1">
    <location>
        <position position="1"/>
    </location>
</feature>
<evidence type="ECO:0000313" key="1">
    <source>
        <dbReference type="EMBL" id="CAG8827217.1"/>
    </source>
</evidence>
<dbReference type="EMBL" id="CAJVPY010069313">
    <property type="protein sequence ID" value="CAG8827217.1"/>
    <property type="molecule type" value="Genomic_DNA"/>
</dbReference>
<accession>A0A9N9PJS5</accession>
<evidence type="ECO:0000313" key="2">
    <source>
        <dbReference type="Proteomes" id="UP000789405"/>
    </source>
</evidence>
<keyword evidence="2" id="KW-1185">Reference proteome</keyword>